<dbReference type="InterPro" id="IPR020097">
    <property type="entry name" value="PsdUridine_synth_TruA_a/b_dom"/>
</dbReference>
<reference evidence="7" key="1">
    <citation type="journal article" date="2023" name="Insect Mol. Biol.">
        <title>Genome sequencing provides insights into the evolution of gene families encoding plant cell wall-degrading enzymes in longhorned beetles.</title>
        <authorList>
            <person name="Shin N.R."/>
            <person name="Okamura Y."/>
            <person name="Kirsch R."/>
            <person name="Pauchet Y."/>
        </authorList>
    </citation>
    <scope>NUCLEOTIDE SEQUENCE</scope>
    <source>
        <strain evidence="7">AMC_N1</strain>
    </source>
</reference>
<dbReference type="PANTHER" id="PTHR11142:SF4">
    <property type="entry name" value="PSEUDOURIDYLATE SYNTHASE 1 HOMOLOG"/>
    <property type="match status" value="1"/>
</dbReference>
<dbReference type="EC" id="5.4.99.12" evidence="4"/>
<dbReference type="Pfam" id="PF01416">
    <property type="entry name" value="PseudoU_synth_1"/>
    <property type="match status" value="1"/>
</dbReference>
<feature type="region of interest" description="Disordered" evidence="5">
    <location>
        <begin position="177"/>
        <end position="215"/>
    </location>
</feature>
<keyword evidence="3 4" id="KW-0413">Isomerase</keyword>
<evidence type="ECO:0000256" key="1">
    <source>
        <dbReference type="ARBA" id="ARBA00009375"/>
    </source>
</evidence>
<gene>
    <name evidence="7" type="ORF">NQ318_001484</name>
</gene>
<dbReference type="SUPFAM" id="SSF55120">
    <property type="entry name" value="Pseudouridine synthase"/>
    <property type="match status" value="1"/>
</dbReference>
<evidence type="ECO:0000256" key="4">
    <source>
        <dbReference type="RuleBase" id="RU003792"/>
    </source>
</evidence>
<dbReference type="InterPro" id="IPR020103">
    <property type="entry name" value="PsdUridine_synth_cat_dom_sf"/>
</dbReference>
<evidence type="ECO:0000259" key="6">
    <source>
        <dbReference type="Pfam" id="PF01416"/>
    </source>
</evidence>
<dbReference type="GO" id="GO:0160147">
    <property type="term" value="F:tRNA pseudouridine(38-40) synthase activity"/>
    <property type="evidence" value="ECO:0007669"/>
    <property type="project" value="UniProtKB-EC"/>
</dbReference>
<proteinExistence type="inferred from homology"/>
<keyword evidence="2 4" id="KW-0819">tRNA processing</keyword>
<dbReference type="GO" id="GO:0031119">
    <property type="term" value="P:tRNA pseudouridine synthesis"/>
    <property type="evidence" value="ECO:0007669"/>
    <property type="project" value="TreeGrafter"/>
</dbReference>
<dbReference type="Proteomes" id="UP001162162">
    <property type="component" value="Unassembled WGS sequence"/>
</dbReference>
<dbReference type="GO" id="GO:1990481">
    <property type="term" value="P:mRNA pseudouridine synthesis"/>
    <property type="evidence" value="ECO:0007669"/>
    <property type="project" value="TreeGrafter"/>
</dbReference>
<dbReference type="AlphaFoldDB" id="A0AAV8XCU1"/>
<keyword evidence="8" id="KW-1185">Reference proteome</keyword>
<evidence type="ECO:0000256" key="3">
    <source>
        <dbReference type="ARBA" id="ARBA00023235"/>
    </source>
</evidence>
<evidence type="ECO:0000256" key="5">
    <source>
        <dbReference type="SAM" id="MobiDB-lite"/>
    </source>
</evidence>
<organism evidence="7 8">
    <name type="scientific">Aromia moschata</name>
    <dbReference type="NCBI Taxonomy" id="1265417"/>
    <lineage>
        <taxon>Eukaryota</taxon>
        <taxon>Metazoa</taxon>
        <taxon>Ecdysozoa</taxon>
        <taxon>Arthropoda</taxon>
        <taxon>Hexapoda</taxon>
        <taxon>Insecta</taxon>
        <taxon>Pterygota</taxon>
        <taxon>Neoptera</taxon>
        <taxon>Endopterygota</taxon>
        <taxon>Coleoptera</taxon>
        <taxon>Polyphaga</taxon>
        <taxon>Cucujiformia</taxon>
        <taxon>Chrysomeloidea</taxon>
        <taxon>Cerambycidae</taxon>
        <taxon>Cerambycinae</taxon>
        <taxon>Callichromatini</taxon>
        <taxon>Aromia</taxon>
    </lineage>
</organism>
<evidence type="ECO:0000256" key="2">
    <source>
        <dbReference type="ARBA" id="ARBA00022694"/>
    </source>
</evidence>
<dbReference type="Gene3D" id="3.30.70.660">
    <property type="entry name" value="Pseudouridine synthase I, catalytic domain, C-terminal subdomain"/>
    <property type="match status" value="1"/>
</dbReference>
<name>A0AAV8XCU1_9CUCU</name>
<protein>
    <recommendedName>
        <fullName evidence="4">tRNA pseudouridine synthase</fullName>
        <ecNumber evidence="4">5.4.99.12</ecNumber>
    </recommendedName>
</protein>
<accession>A0AAV8XCU1</accession>
<dbReference type="GO" id="GO:0003723">
    <property type="term" value="F:RNA binding"/>
    <property type="evidence" value="ECO:0007669"/>
    <property type="project" value="InterPro"/>
</dbReference>
<feature type="domain" description="Pseudouridine synthase I TruA alpha/beta" evidence="6">
    <location>
        <begin position="13"/>
        <end position="118"/>
    </location>
</feature>
<comment type="caution">
    <text evidence="7">The sequence shown here is derived from an EMBL/GenBank/DDBJ whole genome shotgun (WGS) entry which is preliminary data.</text>
</comment>
<comment type="similarity">
    <text evidence="1 4">Belongs to the tRNA pseudouridine synthase TruA family.</text>
</comment>
<dbReference type="GO" id="GO:0005634">
    <property type="term" value="C:nucleus"/>
    <property type="evidence" value="ECO:0007669"/>
    <property type="project" value="TreeGrafter"/>
</dbReference>
<dbReference type="InterPro" id="IPR020095">
    <property type="entry name" value="PsdUridine_synth_TruA_C"/>
</dbReference>
<dbReference type="EMBL" id="JAPWTK010000760">
    <property type="protein sequence ID" value="KAJ8936291.1"/>
    <property type="molecule type" value="Genomic_DNA"/>
</dbReference>
<feature type="compositionally biased region" description="Acidic residues" evidence="5">
    <location>
        <begin position="179"/>
        <end position="197"/>
    </location>
</feature>
<comment type="catalytic activity">
    <reaction evidence="4">
        <text>uridine(38/39/40) in tRNA = pseudouridine(38/39/40) in tRNA</text>
        <dbReference type="Rhea" id="RHEA:22376"/>
        <dbReference type="Rhea" id="RHEA-COMP:10085"/>
        <dbReference type="Rhea" id="RHEA-COMP:10087"/>
        <dbReference type="ChEBI" id="CHEBI:65314"/>
        <dbReference type="ChEBI" id="CHEBI:65315"/>
        <dbReference type="EC" id="5.4.99.12"/>
    </reaction>
</comment>
<sequence>MNDDTLNRVNGLLQHFVGTKNFHNYTSKKKPNDPSAHRYIKSFVCEKPFERNGVEFAVLKVRGQSFMLHQIRKMVGCLLAVMRGLATVDTINDSFKMEKLNIPRAPGLGLILEYVHYDRYNNRYGEDGMHEKLTWEEVDDQVDEFKEKYIYPNIINTEVNEEQMVNWLKNKLSRHSYDLDEEEDESDNDAGDDEEISGELKEEQPNNDKVQNVIT</sequence>
<dbReference type="FunFam" id="3.30.70.660:FF:000002">
    <property type="entry name" value="tRNA pseudouridine synthase"/>
    <property type="match status" value="1"/>
</dbReference>
<dbReference type="InterPro" id="IPR001406">
    <property type="entry name" value="PsdUridine_synth_TruA"/>
</dbReference>
<evidence type="ECO:0000313" key="8">
    <source>
        <dbReference type="Proteomes" id="UP001162162"/>
    </source>
</evidence>
<dbReference type="PANTHER" id="PTHR11142">
    <property type="entry name" value="PSEUDOURIDYLATE SYNTHASE"/>
    <property type="match status" value="1"/>
</dbReference>
<evidence type="ECO:0000313" key="7">
    <source>
        <dbReference type="EMBL" id="KAJ8936291.1"/>
    </source>
</evidence>